<dbReference type="Proteomes" id="UP000886339">
    <property type="component" value="Unassembled WGS sequence"/>
</dbReference>
<organism evidence="1">
    <name type="scientific">Thiolapillus brandeum</name>
    <dbReference type="NCBI Taxonomy" id="1076588"/>
    <lineage>
        <taxon>Bacteria</taxon>
        <taxon>Pseudomonadati</taxon>
        <taxon>Pseudomonadota</taxon>
        <taxon>Gammaproteobacteria</taxon>
        <taxon>Chromatiales</taxon>
        <taxon>Sedimenticolaceae</taxon>
        <taxon>Thiolapillus</taxon>
    </lineage>
</organism>
<gene>
    <name evidence="1" type="ORF">ENJ12_12195</name>
</gene>
<sequence>MTQSNQNPLPEWRAAWRVDDPAWMKARRAEWRRLQGRIKYMVFNQRELTMLKNYFMYGCAHHPELPQEKWKRESYTPERGTLWYPDWGPVQDRLLYELWLTPDKSEKNSQRLLNVYDNIYERDRARDRFRKEMGRDLEHLSEDLLPLFDGEEHRLYRLLGPTRCRREDYPDETDEQYIKICDSSYSECIVTIERYLRAEVVHDWDTAPLMVPEFCDAFEHVLEAWKMESQGEPDPEEYYQERLIFLQYIIQSLHNVVDNPDTYKPEQVDVARAVLKCISSHRLPEQVESAVGDLLLR</sequence>
<dbReference type="EMBL" id="DRLF01000420">
    <property type="protein sequence ID" value="HEC07609.1"/>
    <property type="molecule type" value="Genomic_DNA"/>
</dbReference>
<protein>
    <submittedName>
        <fullName evidence="1">Uncharacterized protein</fullName>
    </submittedName>
</protein>
<dbReference type="AlphaFoldDB" id="A0A831WDW7"/>
<comment type="caution">
    <text evidence="1">The sequence shown here is derived from an EMBL/GenBank/DDBJ whole genome shotgun (WGS) entry which is preliminary data.</text>
</comment>
<accession>A0A831WDW7</accession>
<reference evidence="1" key="1">
    <citation type="journal article" date="2020" name="mSystems">
        <title>Genome- and Community-Level Interaction Insights into Carbon Utilization and Element Cycling Functions of Hydrothermarchaeota in Hydrothermal Sediment.</title>
        <authorList>
            <person name="Zhou Z."/>
            <person name="Liu Y."/>
            <person name="Xu W."/>
            <person name="Pan J."/>
            <person name="Luo Z.H."/>
            <person name="Li M."/>
        </authorList>
    </citation>
    <scope>NUCLEOTIDE SEQUENCE [LARGE SCALE GENOMIC DNA]</scope>
    <source>
        <strain evidence="1">HyVt-458</strain>
    </source>
</reference>
<name>A0A831WDW7_9GAMM</name>
<proteinExistence type="predicted"/>
<evidence type="ECO:0000313" key="1">
    <source>
        <dbReference type="EMBL" id="HEC07609.1"/>
    </source>
</evidence>